<feature type="compositionally biased region" description="Low complexity" evidence="1">
    <location>
        <begin position="543"/>
        <end position="560"/>
    </location>
</feature>
<keyword evidence="4" id="KW-1185">Reference proteome</keyword>
<evidence type="ECO:0000256" key="1">
    <source>
        <dbReference type="SAM" id="MobiDB-lite"/>
    </source>
</evidence>
<feature type="domain" description="AAA+ ATPase" evidence="2">
    <location>
        <begin position="271"/>
        <end position="480"/>
    </location>
</feature>
<protein>
    <submittedName>
        <fullName evidence="3">DUF2075 domain-containing protein</fullName>
    </submittedName>
</protein>
<feature type="compositionally biased region" description="Polar residues" evidence="1">
    <location>
        <begin position="617"/>
        <end position="626"/>
    </location>
</feature>
<dbReference type="Gene3D" id="3.40.50.300">
    <property type="entry name" value="P-loop containing nucleotide triphosphate hydrolases"/>
    <property type="match status" value="1"/>
</dbReference>
<evidence type="ECO:0000313" key="3">
    <source>
        <dbReference type="EMBL" id="MBO2436028.1"/>
    </source>
</evidence>
<gene>
    <name evidence="3" type="ORF">J4557_00710</name>
</gene>
<name>A0ABS3QRB3_9ACTN</name>
<dbReference type="InterPro" id="IPR027417">
    <property type="entry name" value="P-loop_NTPase"/>
</dbReference>
<evidence type="ECO:0000313" key="4">
    <source>
        <dbReference type="Proteomes" id="UP000666915"/>
    </source>
</evidence>
<evidence type="ECO:0000259" key="2">
    <source>
        <dbReference type="SMART" id="SM00382"/>
    </source>
</evidence>
<dbReference type="SMART" id="SM00382">
    <property type="entry name" value="AAA"/>
    <property type="match status" value="1"/>
</dbReference>
<dbReference type="InterPro" id="IPR003593">
    <property type="entry name" value="AAA+_ATPase"/>
</dbReference>
<dbReference type="InterPro" id="IPR018647">
    <property type="entry name" value="SLFN_3-like_DNA/RNA_helicase"/>
</dbReference>
<dbReference type="EMBL" id="JAGEOK010000001">
    <property type="protein sequence ID" value="MBO2436028.1"/>
    <property type="molecule type" value="Genomic_DNA"/>
</dbReference>
<comment type="caution">
    <text evidence="3">The sequence shown here is derived from an EMBL/GenBank/DDBJ whole genome shotgun (WGS) entry which is preliminary data.</text>
</comment>
<feature type="compositionally biased region" description="Polar residues" evidence="1">
    <location>
        <begin position="508"/>
        <end position="527"/>
    </location>
</feature>
<feature type="compositionally biased region" description="Basic residues" evidence="1">
    <location>
        <begin position="627"/>
        <end position="637"/>
    </location>
</feature>
<organism evidence="3 4">
    <name type="scientific">Actinomadura nitritigenes</name>
    <dbReference type="NCBI Taxonomy" id="134602"/>
    <lineage>
        <taxon>Bacteria</taxon>
        <taxon>Bacillati</taxon>
        <taxon>Actinomycetota</taxon>
        <taxon>Actinomycetes</taxon>
        <taxon>Streptosporangiales</taxon>
        <taxon>Thermomonosporaceae</taxon>
        <taxon>Actinomadura</taxon>
    </lineage>
</organism>
<dbReference type="Pfam" id="PF09848">
    <property type="entry name" value="SLFN-g3_helicase"/>
    <property type="match status" value="1"/>
</dbReference>
<proteinExistence type="predicted"/>
<dbReference type="Proteomes" id="UP000666915">
    <property type="component" value="Unassembled WGS sequence"/>
</dbReference>
<dbReference type="SUPFAM" id="SSF52540">
    <property type="entry name" value="P-loop containing nucleoside triphosphate hydrolases"/>
    <property type="match status" value="1"/>
</dbReference>
<reference evidence="3 4" key="1">
    <citation type="submission" date="2021-03" db="EMBL/GenBank/DDBJ databases">
        <authorList>
            <person name="Kanchanasin P."/>
            <person name="Saeng-In P."/>
            <person name="Phongsopitanun W."/>
            <person name="Yuki M."/>
            <person name="Kudo T."/>
            <person name="Ohkuma M."/>
            <person name="Tanasupawat S."/>
        </authorList>
    </citation>
    <scope>NUCLEOTIDE SEQUENCE [LARGE SCALE GENOMIC DNA]</scope>
    <source>
        <strain evidence="3 4">L46</strain>
    </source>
</reference>
<sequence length="637" mass="69752">MTSPLEPAFRSSADTLFTALNNPESAADKAFDDHLATALLRGIGRKATPAQKRAWRNSLSALAGDVVDAGLGQLEMLVEYPMPHKPSSQADVVLAGVDRYTGGDLFMVVELKQWNRVDFFENNEKRVVWDPKYKPQEHPALQVRGYCDQIADFCSAVKDHPDSVRGIVYFHNMPGHEADKLIGLADEMKIGIFTQSDRGDLIRFLRGRFEAASGAKAADRLLTSRIEPRRHLLEQAREALKGRTGFTLLDRQIDAYRTVLHAVDAAFRANSKRVVVISGGPGSGKSAIALELLATLIRQGRRVRHATGSSAFTHTLRAHVAKGRDQAKLFTFTLDYAQAEQNDIDVLIVDEAHRSRSRSFSRYDPRKRSDRPQIESMIKAARVPVFLLDENQTVAPEELGTLTAIKSIAQGLSVPFQHVALSGQWRCGGSDEYDLWVRGLLGLGDEEGEWDKDELPEPWTGDPNFAVHLADSPMKMEDFLRARMAEGWSARMTAGFCWPWSEAQSDKTLVPTSASGTGHARGTQNRRPASGKRLPNNCGAPQRAASARSAASTRLRAWSSTGQASSSAPISWRGMAGSSPNGPATRTPHSARCRPEPSLTTSSTNSSATSTRCFSPAASTGSSCTRWTRRPRSSSGN</sequence>
<feature type="region of interest" description="Disordered" evidence="1">
    <location>
        <begin position="508"/>
        <end position="637"/>
    </location>
</feature>
<feature type="compositionally biased region" description="Polar residues" evidence="1">
    <location>
        <begin position="578"/>
        <end position="588"/>
    </location>
</feature>
<accession>A0ABS3QRB3</accession>
<feature type="compositionally biased region" description="Low complexity" evidence="1">
    <location>
        <begin position="598"/>
        <end position="611"/>
    </location>
</feature>